<dbReference type="GO" id="GO:0031119">
    <property type="term" value="P:tRNA pseudouridine synthesis"/>
    <property type="evidence" value="ECO:0007669"/>
    <property type="project" value="UniProtKB-UniRule"/>
</dbReference>
<dbReference type="Proteomes" id="UP000244906">
    <property type="component" value="Unassembled WGS sequence"/>
</dbReference>
<dbReference type="InterPro" id="IPR050170">
    <property type="entry name" value="TruD_pseudoU_synthase"/>
</dbReference>
<dbReference type="Pfam" id="PF01142">
    <property type="entry name" value="TruD"/>
    <property type="match status" value="2"/>
</dbReference>
<protein>
    <recommendedName>
        <fullName evidence="4">tRNA pseudouridine synthase D</fullName>
        <ecNumber evidence="4">5.4.99.27</ecNumber>
    </recommendedName>
    <alternativeName>
        <fullName evidence="4">tRNA pseudouridine(13) synthase</fullName>
    </alternativeName>
    <alternativeName>
        <fullName evidence="4">tRNA pseudouridylate synthase D</fullName>
    </alternativeName>
    <alternativeName>
        <fullName evidence="4">tRNA-uridine isomerase D</fullName>
    </alternativeName>
</protein>
<evidence type="ECO:0000256" key="4">
    <source>
        <dbReference type="HAMAP-Rule" id="MF_01082"/>
    </source>
</evidence>
<organism evidence="6 7">
    <name type="scientific">Pelagibaculum spongiae</name>
    <dbReference type="NCBI Taxonomy" id="2080658"/>
    <lineage>
        <taxon>Bacteria</taxon>
        <taxon>Pseudomonadati</taxon>
        <taxon>Pseudomonadota</taxon>
        <taxon>Gammaproteobacteria</taxon>
        <taxon>Oceanospirillales</taxon>
        <taxon>Pelagibaculum</taxon>
    </lineage>
</organism>
<accession>A0A2V1GS53</accession>
<dbReference type="GO" id="GO:0003723">
    <property type="term" value="F:RNA binding"/>
    <property type="evidence" value="ECO:0007669"/>
    <property type="project" value="InterPro"/>
</dbReference>
<dbReference type="GO" id="GO:0005829">
    <property type="term" value="C:cytosol"/>
    <property type="evidence" value="ECO:0007669"/>
    <property type="project" value="TreeGrafter"/>
</dbReference>
<keyword evidence="3 4" id="KW-0413">Isomerase</keyword>
<evidence type="ECO:0000256" key="2">
    <source>
        <dbReference type="ARBA" id="ARBA00022694"/>
    </source>
</evidence>
<comment type="similarity">
    <text evidence="1 4">Belongs to the pseudouridine synthase TruD family.</text>
</comment>
<dbReference type="InterPro" id="IPR020119">
    <property type="entry name" value="PsdUridine_synth_TruD_CS"/>
</dbReference>
<dbReference type="GO" id="GO:0160150">
    <property type="term" value="F:tRNA pseudouridine(13) synthase activity"/>
    <property type="evidence" value="ECO:0007669"/>
    <property type="project" value="UniProtKB-EC"/>
</dbReference>
<comment type="caution">
    <text evidence="6">The sequence shown here is derived from an EMBL/GenBank/DDBJ whole genome shotgun (WGS) entry which is preliminary data.</text>
</comment>
<comment type="function">
    <text evidence="4">Responsible for synthesis of pseudouridine from uracil-13 in transfer RNAs.</text>
</comment>
<evidence type="ECO:0000259" key="5">
    <source>
        <dbReference type="PROSITE" id="PS50984"/>
    </source>
</evidence>
<feature type="active site" description="Nucleophile" evidence="4">
    <location>
        <position position="129"/>
    </location>
</feature>
<dbReference type="AlphaFoldDB" id="A0A2V1GS53"/>
<dbReference type="PROSITE" id="PS50984">
    <property type="entry name" value="TRUD"/>
    <property type="match status" value="1"/>
</dbReference>
<dbReference type="InterPro" id="IPR011760">
    <property type="entry name" value="PsdUridine_synth_TruD_insert"/>
</dbReference>
<dbReference type="Gene3D" id="3.30.2340.10">
    <property type="entry name" value="TruD, insertion domain"/>
    <property type="match status" value="1"/>
</dbReference>
<feature type="domain" description="TRUD" evidence="5">
    <location>
        <begin position="215"/>
        <end position="359"/>
    </location>
</feature>
<dbReference type="SUPFAM" id="SSF55120">
    <property type="entry name" value="Pseudouridine synthase"/>
    <property type="match status" value="1"/>
</dbReference>
<comment type="catalytic activity">
    <reaction evidence="4">
        <text>uridine(13) in tRNA = pseudouridine(13) in tRNA</text>
        <dbReference type="Rhea" id="RHEA:42540"/>
        <dbReference type="Rhea" id="RHEA-COMP:10105"/>
        <dbReference type="Rhea" id="RHEA-COMP:10106"/>
        <dbReference type="ChEBI" id="CHEBI:65314"/>
        <dbReference type="ChEBI" id="CHEBI:65315"/>
        <dbReference type="EC" id="5.4.99.27"/>
    </reaction>
</comment>
<dbReference type="EC" id="5.4.99.27" evidence="4"/>
<evidence type="ECO:0000313" key="6">
    <source>
        <dbReference type="EMBL" id="PVZ64888.1"/>
    </source>
</evidence>
<dbReference type="PANTHER" id="PTHR47811">
    <property type="entry name" value="TRNA PSEUDOURIDINE SYNTHASE D"/>
    <property type="match status" value="1"/>
</dbReference>
<dbReference type="InterPro" id="IPR043165">
    <property type="entry name" value="TruD_insert_sf"/>
</dbReference>
<name>A0A2V1GS53_9GAMM</name>
<dbReference type="InterPro" id="IPR001656">
    <property type="entry name" value="PsdUridine_synth_TruD"/>
</dbReference>
<evidence type="ECO:0000256" key="3">
    <source>
        <dbReference type="ARBA" id="ARBA00023235"/>
    </source>
</evidence>
<dbReference type="InterPro" id="IPR020103">
    <property type="entry name" value="PsdUridine_synth_cat_dom_sf"/>
</dbReference>
<gene>
    <name evidence="4" type="primary">truD</name>
    <name evidence="6" type="ORF">DC094_18660</name>
</gene>
<dbReference type="PROSITE" id="PS01268">
    <property type="entry name" value="UPF0024"/>
    <property type="match status" value="1"/>
</dbReference>
<evidence type="ECO:0000313" key="7">
    <source>
        <dbReference type="Proteomes" id="UP000244906"/>
    </source>
</evidence>
<proteinExistence type="inferred from homology"/>
<dbReference type="InterPro" id="IPR042214">
    <property type="entry name" value="TruD_catalytic"/>
</dbReference>
<reference evidence="6 7" key="1">
    <citation type="submission" date="2018-04" db="EMBL/GenBank/DDBJ databases">
        <title>Thalassorhabdus spongiae gen. nov., sp. nov., isolated from a marine sponge in South-West Iceland.</title>
        <authorList>
            <person name="Knobloch S."/>
            <person name="Daussin A."/>
            <person name="Johannsson R."/>
            <person name="Marteinsson V.T."/>
        </authorList>
    </citation>
    <scope>NUCLEOTIDE SEQUENCE [LARGE SCALE GENOMIC DNA]</scope>
    <source>
        <strain evidence="6 7">Hp12</strain>
    </source>
</reference>
<dbReference type="Gene3D" id="3.30.2350.20">
    <property type="entry name" value="TruD, catalytic domain"/>
    <property type="match status" value="1"/>
</dbReference>
<dbReference type="PANTHER" id="PTHR47811:SF1">
    <property type="entry name" value="TRNA PSEUDOURIDINE SYNTHASE D"/>
    <property type="match status" value="1"/>
</dbReference>
<keyword evidence="2 4" id="KW-0819">tRNA processing</keyword>
<dbReference type="HAMAP" id="MF_01082">
    <property type="entry name" value="TruD"/>
    <property type="match status" value="1"/>
</dbReference>
<dbReference type="EMBL" id="QDDL01000011">
    <property type="protein sequence ID" value="PVZ64888.1"/>
    <property type="molecule type" value="Genomic_DNA"/>
</dbReference>
<evidence type="ECO:0000256" key="1">
    <source>
        <dbReference type="ARBA" id="ARBA00007953"/>
    </source>
</evidence>
<sequence length="408" mass="46193">MSKRPPLKSSVLLGVAKVLPRCRWCYCSPAKFSNGFISLVLNGSKGSFTLVSQQNWPQVHGVPAIQGQLKSVDEDFFVDEIAAEKPSGEGKFLWLQVEKKSTNTDWMIREIAKTIEAKPEQIGYAGLKDRHAVTRQWISLPGFFERKLEQQDHVAGFKILQRERSKQPLKPGMLKGNRFEIRIRQLSAAEGQPELTQNEIEQQLNQKLQKIAAEGFANYFTEQRFGYENIAVAKDFLEKDKPVAQSKQGFYFSVARSLIFNDYLAQRIQRQNWNQCIEADLLLEHETGKQKFAPEIARFAATVAKGKLSPSGPMYGKGEPRAGGQAYSLEKQVISLHSDLAVGLISYGLKMKRRSLRIFAQALSWRFEENDLLLQFELPAGCYATALIRELVDYRSASQQPNDRLASN</sequence>
<keyword evidence="7" id="KW-1185">Reference proteome</keyword>